<evidence type="ECO:0000259" key="1">
    <source>
        <dbReference type="Pfam" id="PF05685"/>
    </source>
</evidence>
<protein>
    <recommendedName>
        <fullName evidence="1">Putative restriction endonuclease domain-containing protein</fullName>
    </recommendedName>
</protein>
<dbReference type="AlphaFoldDB" id="A0A517RM31"/>
<dbReference type="PANTHER" id="PTHR34107">
    <property type="entry name" value="SLL0198 PROTEIN-RELATED"/>
    <property type="match status" value="1"/>
</dbReference>
<organism evidence="2 3">
    <name type="scientific">Gimesia alba</name>
    <dbReference type="NCBI Taxonomy" id="2527973"/>
    <lineage>
        <taxon>Bacteria</taxon>
        <taxon>Pseudomonadati</taxon>
        <taxon>Planctomycetota</taxon>
        <taxon>Planctomycetia</taxon>
        <taxon>Planctomycetales</taxon>
        <taxon>Planctomycetaceae</taxon>
        <taxon>Gimesia</taxon>
    </lineage>
</organism>
<keyword evidence="3" id="KW-1185">Reference proteome</keyword>
<dbReference type="EMBL" id="CP036269">
    <property type="protein sequence ID" value="QDT44937.1"/>
    <property type="molecule type" value="Genomic_DNA"/>
</dbReference>
<dbReference type="SUPFAM" id="SSF52980">
    <property type="entry name" value="Restriction endonuclease-like"/>
    <property type="match status" value="1"/>
</dbReference>
<reference evidence="2 3" key="1">
    <citation type="submission" date="2019-02" db="EMBL/GenBank/DDBJ databases">
        <title>Deep-cultivation of Planctomycetes and their phenomic and genomic characterization uncovers novel biology.</title>
        <authorList>
            <person name="Wiegand S."/>
            <person name="Jogler M."/>
            <person name="Boedeker C."/>
            <person name="Pinto D."/>
            <person name="Vollmers J."/>
            <person name="Rivas-Marin E."/>
            <person name="Kohn T."/>
            <person name="Peeters S.H."/>
            <person name="Heuer A."/>
            <person name="Rast P."/>
            <person name="Oberbeckmann S."/>
            <person name="Bunk B."/>
            <person name="Jeske O."/>
            <person name="Meyerdierks A."/>
            <person name="Storesund J.E."/>
            <person name="Kallscheuer N."/>
            <person name="Luecker S."/>
            <person name="Lage O.M."/>
            <person name="Pohl T."/>
            <person name="Merkel B.J."/>
            <person name="Hornburger P."/>
            <person name="Mueller R.-W."/>
            <person name="Bruemmer F."/>
            <person name="Labrenz M."/>
            <person name="Spormann A.M."/>
            <person name="Op den Camp H."/>
            <person name="Overmann J."/>
            <person name="Amann R."/>
            <person name="Jetten M.S.M."/>
            <person name="Mascher T."/>
            <person name="Medema M.H."/>
            <person name="Devos D.P."/>
            <person name="Kaster A.-K."/>
            <person name="Ovreas L."/>
            <person name="Rohde M."/>
            <person name="Galperin M.Y."/>
            <person name="Jogler C."/>
        </authorList>
    </citation>
    <scope>NUCLEOTIDE SEQUENCE [LARGE SCALE GENOMIC DNA]</scope>
    <source>
        <strain evidence="2 3">Pan241w</strain>
    </source>
</reference>
<proteinExistence type="predicted"/>
<evidence type="ECO:0000313" key="2">
    <source>
        <dbReference type="EMBL" id="QDT44937.1"/>
    </source>
</evidence>
<sequence>MSESQIYTAEQFLEARLELPEGGRWTELDQGKIITLEPLDIEHGTIVLNISKVLSVFFHEANQGYACFDLGLIVQRDPDTVRFPAISIFKTGERFEETDKAISERKPAAIIEVASTNLRRQLMKSHVTEYVGWGVELVWVIDPQTREVLEYRLGKQSQVIDVAGKMIGGELLPEFSMKVIDLFAEPDWW</sequence>
<dbReference type="InterPro" id="IPR012296">
    <property type="entry name" value="Nuclease_put_TT1808"/>
</dbReference>
<name>A0A517RM31_9PLAN</name>
<evidence type="ECO:0000313" key="3">
    <source>
        <dbReference type="Proteomes" id="UP000317171"/>
    </source>
</evidence>
<dbReference type="PANTHER" id="PTHR34107:SF1">
    <property type="entry name" value="SLL0198 PROTEIN"/>
    <property type="match status" value="1"/>
</dbReference>
<feature type="domain" description="Putative restriction endonuclease" evidence="1">
    <location>
        <begin position="17"/>
        <end position="178"/>
    </location>
</feature>
<dbReference type="InterPro" id="IPR008538">
    <property type="entry name" value="Uma2"/>
</dbReference>
<dbReference type="OrthoDB" id="273336at2"/>
<dbReference type="KEGG" id="gaz:Pan241w_50530"/>
<dbReference type="Proteomes" id="UP000317171">
    <property type="component" value="Chromosome"/>
</dbReference>
<gene>
    <name evidence="2" type="ORF">Pan241w_50530</name>
</gene>
<dbReference type="CDD" id="cd06260">
    <property type="entry name" value="DUF820-like"/>
    <property type="match status" value="1"/>
</dbReference>
<dbReference type="RefSeq" id="WP_145220773.1">
    <property type="nucleotide sequence ID" value="NZ_CP036269.1"/>
</dbReference>
<dbReference type="InterPro" id="IPR011335">
    <property type="entry name" value="Restrct_endonuc-II-like"/>
</dbReference>
<accession>A0A517RM31</accession>
<dbReference type="Gene3D" id="3.90.1570.10">
    <property type="entry name" value="tt1808, chain A"/>
    <property type="match status" value="1"/>
</dbReference>
<dbReference type="Pfam" id="PF05685">
    <property type="entry name" value="Uma2"/>
    <property type="match status" value="1"/>
</dbReference>